<dbReference type="AlphaFoldDB" id="X1GR97"/>
<organism evidence="2">
    <name type="scientific">marine sediment metagenome</name>
    <dbReference type="NCBI Taxonomy" id="412755"/>
    <lineage>
        <taxon>unclassified sequences</taxon>
        <taxon>metagenomes</taxon>
        <taxon>ecological metagenomes</taxon>
    </lineage>
</organism>
<keyword evidence="1" id="KW-1133">Transmembrane helix</keyword>
<evidence type="ECO:0000313" key="2">
    <source>
        <dbReference type="EMBL" id="GAH35508.1"/>
    </source>
</evidence>
<comment type="caution">
    <text evidence="2">The sequence shown here is derived from an EMBL/GenBank/DDBJ whole genome shotgun (WGS) entry which is preliminary data.</text>
</comment>
<feature type="non-terminal residue" evidence="2">
    <location>
        <position position="1"/>
    </location>
</feature>
<gene>
    <name evidence="2" type="ORF">S03H2_15736</name>
</gene>
<dbReference type="EMBL" id="BARU01008007">
    <property type="protein sequence ID" value="GAH35508.1"/>
    <property type="molecule type" value="Genomic_DNA"/>
</dbReference>
<accession>X1GR97</accession>
<keyword evidence="1" id="KW-0472">Membrane</keyword>
<proteinExistence type="predicted"/>
<evidence type="ECO:0000256" key="1">
    <source>
        <dbReference type="SAM" id="Phobius"/>
    </source>
</evidence>
<name>X1GR97_9ZZZZ</name>
<reference evidence="2" key="1">
    <citation type="journal article" date="2014" name="Front. Microbiol.">
        <title>High frequency of phylogenetically diverse reductive dehalogenase-homologous genes in deep subseafloor sedimentary metagenomes.</title>
        <authorList>
            <person name="Kawai M."/>
            <person name="Futagami T."/>
            <person name="Toyoda A."/>
            <person name="Takaki Y."/>
            <person name="Nishi S."/>
            <person name="Hori S."/>
            <person name="Arai W."/>
            <person name="Tsubouchi T."/>
            <person name="Morono Y."/>
            <person name="Uchiyama I."/>
            <person name="Ito T."/>
            <person name="Fujiyama A."/>
            <person name="Inagaki F."/>
            <person name="Takami H."/>
        </authorList>
    </citation>
    <scope>NUCLEOTIDE SEQUENCE</scope>
    <source>
        <strain evidence="2">Expedition CK06-06</strain>
    </source>
</reference>
<sequence>PAENDAVEDIYFTFSGGVSGWLGTDSSKRDIWSGVVAGVKWALLIGLLTALTAVSIGVTMEYNIKRRKVIGIFVLKNRSG</sequence>
<protein>
    <submittedName>
        <fullName evidence="2">Uncharacterized protein</fullName>
    </submittedName>
</protein>
<keyword evidence="1" id="KW-0812">Transmembrane</keyword>
<feature type="transmembrane region" description="Helical" evidence="1">
    <location>
        <begin position="31"/>
        <end position="58"/>
    </location>
</feature>